<reference evidence="2" key="2">
    <citation type="submission" date="2025-09" db="UniProtKB">
        <authorList>
            <consortium name="Ensembl"/>
        </authorList>
    </citation>
    <scope>IDENTIFICATION</scope>
</reference>
<proteinExistence type="predicted"/>
<dbReference type="InterPro" id="IPR013808">
    <property type="entry name" value="Transglutaminase_AS"/>
</dbReference>
<dbReference type="PANTHER" id="PTHR11590">
    <property type="entry name" value="PROTEIN-GLUTAMINE GAMMA-GLUTAMYLTRANSFERASE"/>
    <property type="match status" value="1"/>
</dbReference>
<organism evidence="2 3">
    <name type="scientific">Eptatretus burgeri</name>
    <name type="common">Inshore hagfish</name>
    <dbReference type="NCBI Taxonomy" id="7764"/>
    <lineage>
        <taxon>Eukaryota</taxon>
        <taxon>Metazoa</taxon>
        <taxon>Chordata</taxon>
        <taxon>Craniata</taxon>
        <taxon>Vertebrata</taxon>
        <taxon>Cyclostomata</taxon>
        <taxon>Myxini</taxon>
        <taxon>Myxiniformes</taxon>
        <taxon>Myxinidae</taxon>
        <taxon>Eptatretinae</taxon>
        <taxon>Eptatretus</taxon>
    </lineage>
</organism>
<dbReference type="InterPro" id="IPR050779">
    <property type="entry name" value="Transglutaminase"/>
</dbReference>
<dbReference type="GeneTree" id="ENSGT01050000244939"/>
<dbReference type="SMART" id="SM00460">
    <property type="entry name" value="TGc"/>
    <property type="match status" value="1"/>
</dbReference>
<protein>
    <recommendedName>
        <fullName evidence="1">Transglutaminase-like domain-containing protein</fullName>
    </recommendedName>
</protein>
<dbReference type="AlphaFoldDB" id="A0A8C4NB97"/>
<dbReference type="PROSITE" id="PS00547">
    <property type="entry name" value="TRANSGLUTAMINASES"/>
    <property type="match status" value="1"/>
</dbReference>
<dbReference type="SUPFAM" id="SSF54001">
    <property type="entry name" value="Cysteine proteinases"/>
    <property type="match status" value="1"/>
</dbReference>
<dbReference type="Ensembl" id="ENSEBUT00000004387.1">
    <property type="protein sequence ID" value="ENSEBUP00000003980.1"/>
    <property type="gene ID" value="ENSEBUG00000002847.1"/>
</dbReference>
<dbReference type="GO" id="GO:0003810">
    <property type="term" value="F:protein-glutamine gamma-glutamyltransferase activity"/>
    <property type="evidence" value="ECO:0007669"/>
    <property type="project" value="TreeGrafter"/>
</dbReference>
<dbReference type="InterPro" id="IPR036985">
    <property type="entry name" value="Transglutaminase-like_sf"/>
</dbReference>
<evidence type="ECO:0000313" key="2">
    <source>
        <dbReference type="Ensembl" id="ENSEBUP00000003980.1"/>
    </source>
</evidence>
<evidence type="ECO:0000259" key="1">
    <source>
        <dbReference type="SMART" id="SM00460"/>
    </source>
</evidence>
<dbReference type="InterPro" id="IPR038765">
    <property type="entry name" value="Papain-like_cys_pep_sf"/>
</dbReference>
<feature type="domain" description="Transglutaminase-like" evidence="1">
    <location>
        <begin position="163"/>
        <end position="227"/>
    </location>
</feature>
<accession>A0A8C4NB97</accession>
<dbReference type="Gene3D" id="3.90.260.10">
    <property type="entry name" value="Transglutaminase-like"/>
    <property type="match status" value="1"/>
</dbReference>
<dbReference type="InterPro" id="IPR002931">
    <property type="entry name" value="Transglutaminase-like"/>
</dbReference>
<evidence type="ECO:0000313" key="3">
    <source>
        <dbReference type="Proteomes" id="UP000694388"/>
    </source>
</evidence>
<dbReference type="OMA" id="AYDARND"/>
<dbReference type="Pfam" id="PF01841">
    <property type="entry name" value="Transglut_core"/>
    <property type="match status" value="1"/>
</dbReference>
<sequence length="227" mass="25408">MQYLLCNYNHHFTCTSLIVHGKCMLSHNILIIIIIIHQSCHHTTICCFSAADVVYMRGDEEKKEYVLNDGGCIFYGSQNQIFSRPWNYGQFEKPILDATLLLLQSTENRGDAINVVRTISALVNATDEGGVLIGNWGSTFSDGISPMAWNGSVEILRKFYKTRNSVKYGQCWVFAGVVTTVLRSLGIPCRTISNFSSAHDTDKNVTIDTFVDESFNVLNSLSSDSIW</sequence>
<name>A0A8C4NB97_EPTBU</name>
<dbReference type="Proteomes" id="UP000694388">
    <property type="component" value="Unplaced"/>
</dbReference>
<keyword evidence="3" id="KW-1185">Reference proteome</keyword>
<reference evidence="2" key="1">
    <citation type="submission" date="2025-08" db="UniProtKB">
        <authorList>
            <consortium name="Ensembl"/>
        </authorList>
    </citation>
    <scope>IDENTIFICATION</scope>
</reference>
<dbReference type="PANTHER" id="PTHR11590:SF40">
    <property type="entry name" value="HEMOCYTE PROTEIN-GLUTAMINE GAMMA-GLUTAMYLTRANSFERASE-LIKE PROTEIN"/>
    <property type="match status" value="1"/>
</dbReference>